<proteinExistence type="predicted"/>
<dbReference type="PANTHER" id="PTHR40400">
    <property type="entry name" value="SLR1512 PROTEIN"/>
    <property type="match status" value="1"/>
</dbReference>
<gene>
    <name evidence="2" type="ORF">HF685_01950</name>
</gene>
<sequence>MSGMIIETLTSPVILFFILGFFAACIRSDLTIPEPFAKAMSIYLMAAIGLKGGVEVASTGFTSELASAAIAGILLGFTLPILAFFLLRSVGKLGAIDSGAVAAHYGSVSVVTFVTAVELLTKQDMEPDGFMVGVMALMETPAIITGLLLARAYSKRPGLAEVASTNKDSGYGLLHEVLTNGSVVLLMGAFAIGMVAGEARFEPIKPLFAIGFNGVLCLFLLDMGLLAARRLLQSKKITIPLALLAILMPIINGTIGVAVGTLIGLEPGSAAILGVLCASASYIAVPAAMRLAMPQADPGIYLSMSLGITFPFNIIFGISLFAAIANFLG</sequence>
<evidence type="ECO:0000313" key="2">
    <source>
        <dbReference type="EMBL" id="QJB68215.1"/>
    </source>
</evidence>
<feature type="transmembrane region" description="Helical" evidence="1">
    <location>
        <begin position="129"/>
        <end position="150"/>
    </location>
</feature>
<feature type="transmembrane region" description="Helical" evidence="1">
    <location>
        <begin position="67"/>
        <end position="87"/>
    </location>
</feature>
<keyword evidence="1" id="KW-0812">Transmembrane</keyword>
<feature type="transmembrane region" description="Helical" evidence="1">
    <location>
        <begin position="99"/>
        <end position="117"/>
    </location>
</feature>
<dbReference type="AlphaFoldDB" id="A0A6H2DJU3"/>
<feature type="transmembrane region" description="Helical" evidence="1">
    <location>
        <begin position="240"/>
        <end position="263"/>
    </location>
</feature>
<feature type="transmembrane region" description="Helical" evidence="1">
    <location>
        <begin position="171"/>
        <end position="195"/>
    </location>
</feature>
<dbReference type="PANTHER" id="PTHR40400:SF1">
    <property type="entry name" value="SLR1512 PROTEIN"/>
    <property type="match status" value="1"/>
</dbReference>
<dbReference type="KEGG" id="phao:HF685_01950"/>
<dbReference type="Proteomes" id="UP000501600">
    <property type="component" value="Chromosome"/>
</dbReference>
<accession>A0A6H2DJU3</accession>
<protein>
    <submittedName>
        <fullName evidence="2">Sodium-dependent bicarbonate transport family permease</fullName>
    </submittedName>
</protein>
<feature type="transmembrane region" description="Helical" evidence="1">
    <location>
        <begin position="207"/>
        <end position="228"/>
    </location>
</feature>
<feature type="transmembrane region" description="Helical" evidence="1">
    <location>
        <begin position="269"/>
        <end position="288"/>
    </location>
</feature>
<reference evidence="2 3" key="1">
    <citation type="submission" date="2020-04" db="EMBL/GenBank/DDBJ databases">
        <title>Genome sequence for Sphingorhabdus sp. strain M1.</title>
        <authorList>
            <person name="Park S.-J."/>
        </authorList>
    </citation>
    <scope>NUCLEOTIDE SEQUENCE [LARGE SCALE GENOMIC DNA]</scope>
    <source>
        <strain evidence="2 3">JK6</strain>
    </source>
</reference>
<evidence type="ECO:0000313" key="3">
    <source>
        <dbReference type="Proteomes" id="UP000501600"/>
    </source>
</evidence>
<evidence type="ECO:0000256" key="1">
    <source>
        <dbReference type="SAM" id="Phobius"/>
    </source>
</evidence>
<feature type="transmembrane region" description="Helical" evidence="1">
    <location>
        <begin position="12"/>
        <end position="30"/>
    </location>
</feature>
<dbReference type="Pfam" id="PF05982">
    <property type="entry name" value="Sbt_1"/>
    <property type="match status" value="1"/>
</dbReference>
<keyword evidence="3" id="KW-1185">Reference proteome</keyword>
<dbReference type="EMBL" id="CP051217">
    <property type="protein sequence ID" value="QJB68215.1"/>
    <property type="molecule type" value="Genomic_DNA"/>
</dbReference>
<dbReference type="RefSeq" id="WP_168818059.1">
    <property type="nucleotide sequence ID" value="NZ_CP051217.1"/>
</dbReference>
<keyword evidence="1" id="KW-0472">Membrane</keyword>
<name>A0A6H2DJU3_9SPHN</name>
<feature type="transmembrane region" description="Helical" evidence="1">
    <location>
        <begin position="42"/>
        <end position="61"/>
    </location>
</feature>
<feature type="transmembrane region" description="Helical" evidence="1">
    <location>
        <begin position="300"/>
        <end position="328"/>
    </location>
</feature>
<organism evidence="2 3">
    <name type="scientific">Parasphingorhabdus halotolerans</name>
    <dbReference type="NCBI Taxonomy" id="2725558"/>
    <lineage>
        <taxon>Bacteria</taxon>
        <taxon>Pseudomonadati</taxon>
        <taxon>Pseudomonadota</taxon>
        <taxon>Alphaproteobacteria</taxon>
        <taxon>Sphingomonadales</taxon>
        <taxon>Sphingomonadaceae</taxon>
        <taxon>Parasphingorhabdus</taxon>
    </lineage>
</organism>
<keyword evidence="1" id="KW-1133">Transmembrane helix</keyword>
<dbReference type="InterPro" id="IPR010293">
    <property type="entry name" value="Sbt_1"/>
</dbReference>